<evidence type="ECO:0000313" key="7">
    <source>
        <dbReference type="EMBL" id="MBA4867044.1"/>
    </source>
</evidence>
<evidence type="ECO:0000313" key="8">
    <source>
        <dbReference type="Proteomes" id="UP000586976"/>
    </source>
</evidence>
<accession>A0A7W2HKL9</accession>
<dbReference type="EMBL" id="JACEQY010000087">
    <property type="protein sequence ID" value="MBA4867044.1"/>
    <property type="molecule type" value="Genomic_DNA"/>
</dbReference>
<dbReference type="AlphaFoldDB" id="A0A7W2HKL9"/>
<protein>
    <submittedName>
        <fullName evidence="7">SsgA family sporulation/cell division regulator</fullName>
    </submittedName>
</protein>
<evidence type="ECO:0000256" key="3">
    <source>
        <dbReference type="ARBA" id="ARBA00022618"/>
    </source>
</evidence>
<proteinExistence type="inferred from homology"/>
<name>A0A7W2HKL9_9ACTN</name>
<dbReference type="InterPro" id="IPR038658">
    <property type="entry name" value="SsgB_sf"/>
</dbReference>
<evidence type="ECO:0000256" key="1">
    <source>
        <dbReference type="ARBA" id="ARBA00004431"/>
    </source>
</evidence>
<keyword evidence="8" id="KW-1185">Reference proteome</keyword>
<evidence type="ECO:0000256" key="4">
    <source>
        <dbReference type="ARBA" id="ARBA00022969"/>
    </source>
</evidence>
<comment type="similarity">
    <text evidence="2">Belongs to the SsgA family.</text>
</comment>
<evidence type="ECO:0000256" key="5">
    <source>
        <dbReference type="ARBA" id="ARBA00023210"/>
    </source>
</evidence>
<gene>
    <name evidence="7" type="ORF">H1V43_38300</name>
</gene>
<dbReference type="Proteomes" id="UP000586976">
    <property type="component" value="Unassembled WGS sequence"/>
</dbReference>
<reference evidence="7 8" key="1">
    <citation type="submission" date="2020-07" db="EMBL/GenBank/DDBJ databases">
        <title>Streptomyces isolated from Indian soil.</title>
        <authorList>
            <person name="Mandal S."/>
            <person name="Maiti P.K."/>
        </authorList>
    </citation>
    <scope>NUCLEOTIDE SEQUENCE [LARGE SCALE GENOMIC DNA]</scope>
    <source>
        <strain evidence="7 8">PSKA54</strain>
    </source>
</reference>
<keyword evidence="6" id="KW-0131">Cell cycle</keyword>
<keyword evidence="5" id="KW-0717">Septation</keyword>
<organism evidence="7 8">
    <name type="scientific">Streptomyces himalayensis subsp. aureolus</name>
    <dbReference type="NCBI Taxonomy" id="2758039"/>
    <lineage>
        <taxon>Bacteria</taxon>
        <taxon>Bacillati</taxon>
        <taxon>Actinomycetota</taxon>
        <taxon>Actinomycetes</taxon>
        <taxon>Kitasatosporales</taxon>
        <taxon>Streptomycetaceae</taxon>
        <taxon>Streptomyces</taxon>
        <taxon>Streptomyces himalayensis</taxon>
    </lineage>
</organism>
<dbReference type="GO" id="GO:0030435">
    <property type="term" value="P:sporulation resulting in formation of a cellular spore"/>
    <property type="evidence" value="ECO:0007669"/>
    <property type="project" value="UniProtKB-KW"/>
</dbReference>
<dbReference type="Pfam" id="PF04686">
    <property type="entry name" value="SsgA"/>
    <property type="match status" value="1"/>
</dbReference>
<comment type="subcellular location">
    <subcellularLocation>
        <location evidence="1">Cell septum</location>
    </subcellularLocation>
</comment>
<keyword evidence="3 7" id="KW-0132">Cell division</keyword>
<dbReference type="GO" id="GO:0000917">
    <property type="term" value="P:division septum assembly"/>
    <property type="evidence" value="ECO:0007669"/>
    <property type="project" value="UniProtKB-KW"/>
</dbReference>
<evidence type="ECO:0000256" key="6">
    <source>
        <dbReference type="ARBA" id="ARBA00023306"/>
    </source>
</evidence>
<keyword evidence="4" id="KW-0749">Sporulation</keyword>
<sequence length="132" mass="14803">MALFVKMILSSTEAVPLPAGFVYDACEPYSVRLEFPRPDGDDVTRWVFARELLGAGLRRRVGEGDIRIWPPCRCCGRVDIRLLLCGTTGSALVAVPRRPLQEWLERTWEAVPPGKESALIDWDSAFQGLFPQ</sequence>
<dbReference type="InterPro" id="IPR006776">
    <property type="entry name" value="SsgB"/>
</dbReference>
<evidence type="ECO:0000256" key="2">
    <source>
        <dbReference type="ARBA" id="ARBA00009323"/>
    </source>
</evidence>
<comment type="caution">
    <text evidence="7">The sequence shown here is derived from an EMBL/GenBank/DDBJ whole genome shotgun (WGS) entry which is preliminary data.</text>
</comment>
<dbReference type="Gene3D" id="2.30.31.20">
    <property type="entry name" value="Sporulation-specific cell division protein SsgB"/>
    <property type="match status" value="1"/>
</dbReference>
<dbReference type="GO" id="GO:0030428">
    <property type="term" value="C:cell septum"/>
    <property type="evidence" value="ECO:0007669"/>
    <property type="project" value="UniProtKB-SubCell"/>
</dbReference>